<dbReference type="EMBL" id="JAPFCC010000001">
    <property type="protein sequence ID" value="MCW7552924.1"/>
    <property type="molecule type" value="Genomic_DNA"/>
</dbReference>
<keyword evidence="3" id="KW-1185">Reference proteome</keyword>
<accession>A0ABT3MU55</accession>
<evidence type="ECO:0000313" key="3">
    <source>
        <dbReference type="Proteomes" id="UP001209854"/>
    </source>
</evidence>
<proteinExistence type="predicted"/>
<dbReference type="NCBIfam" id="NF041384">
    <property type="entry name" value="YHS_seleno_dom"/>
    <property type="match status" value="1"/>
</dbReference>
<name>A0ABT3MU55_9GAMM</name>
<comment type="caution">
    <text evidence="2">The sequence shown here is derived from an EMBL/GenBank/DDBJ whole genome shotgun (WGS) entry which is preliminary data.</text>
</comment>
<protein>
    <submittedName>
        <fullName evidence="2">YHS domain-containing protein</fullName>
    </submittedName>
</protein>
<organism evidence="2 3">
    <name type="scientific">Endozoicomonas gorgoniicola</name>
    <dbReference type="NCBI Taxonomy" id="1234144"/>
    <lineage>
        <taxon>Bacteria</taxon>
        <taxon>Pseudomonadati</taxon>
        <taxon>Pseudomonadota</taxon>
        <taxon>Gammaproteobacteria</taxon>
        <taxon>Oceanospirillales</taxon>
        <taxon>Endozoicomonadaceae</taxon>
        <taxon>Endozoicomonas</taxon>
    </lineage>
</organism>
<dbReference type="RefSeq" id="WP_262567826.1">
    <property type="nucleotide sequence ID" value="NZ_JAPFCC010000001.1"/>
</dbReference>
<reference evidence="2 3" key="1">
    <citation type="submission" date="2022-10" db="EMBL/GenBank/DDBJ databases">
        <title>High-quality genome sequences of two octocoral-associated bacteria, Endozoicomonas euniceicola EF212 and Endozoicomonas gorgoniicola PS125.</title>
        <authorList>
            <person name="Chiou Y.-J."/>
            <person name="Chen Y.-H."/>
        </authorList>
    </citation>
    <scope>NUCLEOTIDE SEQUENCE [LARGE SCALE GENOMIC DNA]</scope>
    <source>
        <strain evidence="2 3">PS125</strain>
    </source>
</reference>
<feature type="signal peptide" evidence="1">
    <location>
        <begin position="1"/>
        <end position="25"/>
    </location>
</feature>
<keyword evidence="1" id="KW-0732">Signal</keyword>
<dbReference type="Proteomes" id="UP001209854">
    <property type="component" value="Unassembled WGS sequence"/>
</dbReference>
<feature type="chain" id="PRO_5046232371" evidence="1">
    <location>
        <begin position="26"/>
        <end position="157"/>
    </location>
</feature>
<evidence type="ECO:0000313" key="2">
    <source>
        <dbReference type="EMBL" id="MCW7552924.1"/>
    </source>
</evidence>
<sequence>MKPVKRVLNTLAFASAIAFSGALFAADIDINADANDVALHGFDAVSYFTEGKPVEGSFEYTATYKNAIFKFSSAANRDAFRADPDRYAPQYGGYCAFGTKVEKKFDIDPNAWRVENGKLYLNKDKNVQRIWVKDVPGNIQEANVAWPKIKDVAISDL</sequence>
<evidence type="ECO:0000256" key="1">
    <source>
        <dbReference type="SAM" id="SignalP"/>
    </source>
</evidence>
<gene>
    <name evidence="2" type="ORF">NX722_09770</name>
</gene>